<dbReference type="EnsemblProtists" id="EKX47979">
    <property type="protein sequence ID" value="EKX47979"/>
    <property type="gene ID" value="GUITHDRAFT_162502"/>
</dbReference>
<dbReference type="RefSeq" id="XP_005834959.1">
    <property type="nucleotide sequence ID" value="XM_005834902.1"/>
</dbReference>
<evidence type="ECO:0000256" key="1">
    <source>
        <dbReference type="SAM" id="MobiDB-lite"/>
    </source>
</evidence>
<evidence type="ECO:0000256" key="2">
    <source>
        <dbReference type="SAM" id="Phobius"/>
    </source>
</evidence>
<reference evidence="3 5" key="1">
    <citation type="journal article" date="2012" name="Nature">
        <title>Algal genomes reveal evolutionary mosaicism and the fate of nucleomorphs.</title>
        <authorList>
            <consortium name="DOE Joint Genome Institute"/>
            <person name="Curtis B.A."/>
            <person name="Tanifuji G."/>
            <person name="Burki F."/>
            <person name="Gruber A."/>
            <person name="Irimia M."/>
            <person name="Maruyama S."/>
            <person name="Arias M.C."/>
            <person name="Ball S.G."/>
            <person name="Gile G.H."/>
            <person name="Hirakawa Y."/>
            <person name="Hopkins J.F."/>
            <person name="Kuo A."/>
            <person name="Rensing S.A."/>
            <person name="Schmutz J."/>
            <person name="Symeonidi A."/>
            <person name="Elias M."/>
            <person name="Eveleigh R.J."/>
            <person name="Herman E.K."/>
            <person name="Klute M.J."/>
            <person name="Nakayama T."/>
            <person name="Obornik M."/>
            <person name="Reyes-Prieto A."/>
            <person name="Armbrust E.V."/>
            <person name="Aves S.J."/>
            <person name="Beiko R.G."/>
            <person name="Coutinho P."/>
            <person name="Dacks J.B."/>
            <person name="Durnford D.G."/>
            <person name="Fast N.M."/>
            <person name="Green B.R."/>
            <person name="Grisdale C.J."/>
            <person name="Hempel F."/>
            <person name="Henrissat B."/>
            <person name="Hoppner M.P."/>
            <person name="Ishida K."/>
            <person name="Kim E."/>
            <person name="Koreny L."/>
            <person name="Kroth P.G."/>
            <person name="Liu Y."/>
            <person name="Malik S.B."/>
            <person name="Maier U.G."/>
            <person name="McRose D."/>
            <person name="Mock T."/>
            <person name="Neilson J.A."/>
            <person name="Onodera N.T."/>
            <person name="Poole A.M."/>
            <person name="Pritham E.J."/>
            <person name="Richards T.A."/>
            <person name="Rocap G."/>
            <person name="Roy S.W."/>
            <person name="Sarai C."/>
            <person name="Schaack S."/>
            <person name="Shirato S."/>
            <person name="Slamovits C.H."/>
            <person name="Spencer D.F."/>
            <person name="Suzuki S."/>
            <person name="Worden A.Z."/>
            <person name="Zauner S."/>
            <person name="Barry K."/>
            <person name="Bell C."/>
            <person name="Bharti A.K."/>
            <person name="Crow J.A."/>
            <person name="Grimwood J."/>
            <person name="Kramer R."/>
            <person name="Lindquist E."/>
            <person name="Lucas S."/>
            <person name="Salamov A."/>
            <person name="McFadden G.I."/>
            <person name="Lane C.E."/>
            <person name="Keeling P.J."/>
            <person name="Gray M.W."/>
            <person name="Grigoriev I.V."/>
            <person name="Archibald J.M."/>
        </authorList>
    </citation>
    <scope>NUCLEOTIDE SEQUENCE</scope>
    <source>
        <strain evidence="3 5">CCMP2712</strain>
    </source>
</reference>
<reference evidence="4" key="3">
    <citation type="submission" date="2015-06" db="UniProtKB">
        <authorList>
            <consortium name="EnsemblProtists"/>
        </authorList>
    </citation>
    <scope>IDENTIFICATION</scope>
</reference>
<accession>L1JIJ7</accession>
<dbReference type="AlphaFoldDB" id="L1JIJ7"/>
<dbReference type="GeneID" id="17304866"/>
<dbReference type="eggNOG" id="KOG3544">
    <property type="taxonomic scope" value="Eukaryota"/>
</dbReference>
<gene>
    <name evidence="3" type="ORF">GUITHDRAFT_162502</name>
</gene>
<sequence>MAGERDHLLLHPPDEKKRAGKYLLASVLAVAAVCVIVLFNGRASSHQNQRLALLSMKARKQNLADFTVSGAIDVPEHPPGLGYIKTPPMGKVQVVGRDGSPLGSIKFKTLPAPPGPPPTIIRFGDVSMAPGDCPMCPVLDEEAIKKQKEDIEKNKEYIKSLEHLDEVNHRRIAESVEKMKKLKDVMKDRVFEMKEALKREDSYLENKMLEKENSTGPVGPQGPAGWNGVPGLPGHPGQDGVQGPEGKQGPEGPIGPTGDAGPKGVPGEMGPEGPVGLKGPKGPTGPAGEAGTRGTPSKMLECSRIGGMMYRGVCFKSIEIEDNKDKLPEDCKAWQPHEEWDERDWWRLANMFSTSSLTHGMDIGHYGGRCSNFEAVTAFTQGNSATRVWVNAKTFTFDPTGNGRSCDLVNGENTMALYACAF</sequence>
<dbReference type="InterPro" id="IPR008160">
    <property type="entry name" value="Collagen"/>
</dbReference>
<dbReference type="PANTHER" id="PTHR24637">
    <property type="entry name" value="COLLAGEN"/>
    <property type="match status" value="1"/>
</dbReference>
<dbReference type="PaxDb" id="55529-EKX47979"/>
<dbReference type="HOGENOM" id="CLU_060451_0_0_1"/>
<dbReference type="EMBL" id="JH992987">
    <property type="protein sequence ID" value="EKX47979.1"/>
    <property type="molecule type" value="Genomic_DNA"/>
</dbReference>
<feature type="region of interest" description="Disordered" evidence="1">
    <location>
        <begin position="211"/>
        <end position="299"/>
    </location>
</feature>
<keyword evidence="2" id="KW-0812">Transmembrane</keyword>
<feature type="transmembrane region" description="Helical" evidence="2">
    <location>
        <begin position="21"/>
        <end position="39"/>
    </location>
</feature>
<name>L1JIJ7_GUITC</name>
<proteinExistence type="predicted"/>
<dbReference type="Proteomes" id="UP000011087">
    <property type="component" value="Unassembled WGS sequence"/>
</dbReference>
<evidence type="ECO:0000313" key="5">
    <source>
        <dbReference type="Proteomes" id="UP000011087"/>
    </source>
</evidence>
<feature type="compositionally biased region" description="Low complexity" evidence="1">
    <location>
        <begin position="241"/>
        <end position="275"/>
    </location>
</feature>
<dbReference type="OrthoDB" id="10568165at2759"/>
<organism evidence="3">
    <name type="scientific">Guillardia theta (strain CCMP2712)</name>
    <name type="common">Cryptophyte</name>
    <dbReference type="NCBI Taxonomy" id="905079"/>
    <lineage>
        <taxon>Eukaryota</taxon>
        <taxon>Cryptophyceae</taxon>
        <taxon>Pyrenomonadales</taxon>
        <taxon>Geminigeraceae</taxon>
        <taxon>Guillardia</taxon>
    </lineage>
</organism>
<evidence type="ECO:0000313" key="3">
    <source>
        <dbReference type="EMBL" id="EKX47979.1"/>
    </source>
</evidence>
<dbReference type="KEGG" id="gtt:GUITHDRAFT_162502"/>
<protein>
    <submittedName>
        <fullName evidence="3 4">Uncharacterized protein</fullName>
    </submittedName>
</protein>
<keyword evidence="5" id="KW-1185">Reference proteome</keyword>
<reference evidence="5" key="2">
    <citation type="submission" date="2012-11" db="EMBL/GenBank/DDBJ databases">
        <authorList>
            <person name="Kuo A."/>
            <person name="Curtis B.A."/>
            <person name="Tanifuji G."/>
            <person name="Burki F."/>
            <person name="Gruber A."/>
            <person name="Irimia M."/>
            <person name="Maruyama S."/>
            <person name="Arias M.C."/>
            <person name="Ball S.G."/>
            <person name="Gile G.H."/>
            <person name="Hirakawa Y."/>
            <person name="Hopkins J.F."/>
            <person name="Rensing S.A."/>
            <person name="Schmutz J."/>
            <person name="Symeonidi A."/>
            <person name="Elias M."/>
            <person name="Eveleigh R.J."/>
            <person name="Herman E.K."/>
            <person name="Klute M.J."/>
            <person name="Nakayama T."/>
            <person name="Obornik M."/>
            <person name="Reyes-Prieto A."/>
            <person name="Armbrust E.V."/>
            <person name="Aves S.J."/>
            <person name="Beiko R.G."/>
            <person name="Coutinho P."/>
            <person name="Dacks J.B."/>
            <person name="Durnford D.G."/>
            <person name="Fast N.M."/>
            <person name="Green B.R."/>
            <person name="Grisdale C."/>
            <person name="Hempe F."/>
            <person name="Henrissat B."/>
            <person name="Hoppner M.P."/>
            <person name="Ishida K.-I."/>
            <person name="Kim E."/>
            <person name="Koreny L."/>
            <person name="Kroth P.G."/>
            <person name="Liu Y."/>
            <person name="Malik S.-B."/>
            <person name="Maier U.G."/>
            <person name="McRose D."/>
            <person name="Mock T."/>
            <person name="Neilson J.A."/>
            <person name="Onodera N.T."/>
            <person name="Poole A.M."/>
            <person name="Pritham E.J."/>
            <person name="Richards T.A."/>
            <person name="Rocap G."/>
            <person name="Roy S.W."/>
            <person name="Sarai C."/>
            <person name="Schaack S."/>
            <person name="Shirato S."/>
            <person name="Slamovits C.H."/>
            <person name="Spencer D.F."/>
            <person name="Suzuki S."/>
            <person name="Worden A.Z."/>
            <person name="Zauner S."/>
            <person name="Barry K."/>
            <person name="Bell C."/>
            <person name="Bharti A.K."/>
            <person name="Crow J.A."/>
            <person name="Grimwood J."/>
            <person name="Kramer R."/>
            <person name="Lindquist E."/>
            <person name="Lucas S."/>
            <person name="Salamov A."/>
            <person name="McFadden G.I."/>
            <person name="Lane C.E."/>
            <person name="Keeling P.J."/>
            <person name="Gray M.W."/>
            <person name="Grigoriev I.V."/>
            <person name="Archibald J.M."/>
        </authorList>
    </citation>
    <scope>NUCLEOTIDE SEQUENCE</scope>
    <source>
        <strain evidence="5">CCMP2712</strain>
    </source>
</reference>
<dbReference type="Pfam" id="PF01391">
    <property type="entry name" value="Collagen"/>
    <property type="match status" value="1"/>
</dbReference>
<keyword evidence="2" id="KW-1133">Transmembrane helix</keyword>
<dbReference type="PANTHER" id="PTHR24637:SF421">
    <property type="entry name" value="CUTICLE COLLAGEN DPY-2"/>
    <property type="match status" value="1"/>
</dbReference>
<evidence type="ECO:0000313" key="4">
    <source>
        <dbReference type="EnsemblProtists" id="EKX47979"/>
    </source>
</evidence>
<keyword evidence="2" id="KW-0472">Membrane</keyword>